<proteinExistence type="predicted"/>
<dbReference type="EMBL" id="LCHN01000019">
    <property type="protein sequence ID" value="KKT35261.1"/>
    <property type="molecule type" value="Genomic_DNA"/>
</dbReference>
<keyword evidence="1" id="KW-1133">Transmembrane helix</keyword>
<name>A0A0G1GJZ2_9BACT</name>
<reference evidence="2 3" key="1">
    <citation type="journal article" date="2015" name="Nature">
        <title>rRNA introns, odd ribosomes, and small enigmatic genomes across a large radiation of phyla.</title>
        <authorList>
            <person name="Brown C.T."/>
            <person name="Hug L.A."/>
            <person name="Thomas B.C."/>
            <person name="Sharon I."/>
            <person name="Castelle C.J."/>
            <person name="Singh A."/>
            <person name="Wilkins M.J."/>
            <person name="Williams K.H."/>
            <person name="Banfield J.F."/>
        </authorList>
    </citation>
    <scope>NUCLEOTIDE SEQUENCE [LARGE SCALE GENOMIC DNA]</scope>
</reference>
<organism evidence="2 3">
    <name type="scientific">Candidatus Collierbacteria bacterium GW2011_GWA1_44_12</name>
    <dbReference type="NCBI Taxonomy" id="1618376"/>
    <lineage>
        <taxon>Bacteria</taxon>
        <taxon>Candidatus Collieribacteriota</taxon>
    </lineage>
</organism>
<gene>
    <name evidence="2" type="ORF">UW23_C0019G0010</name>
</gene>
<accession>A0A0G1GJZ2</accession>
<keyword evidence="1" id="KW-0472">Membrane</keyword>
<dbReference type="AlphaFoldDB" id="A0A0G1GJZ2"/>
<evidence type="ECO:0000256" key="1">
    <source>
        <dbReference type="SAM" id="Phobius"/>
    </source>
</evidence>
<feature type="transmembrane region" description="Helical" evidence="1">
    <location>
        <begin position="6"/>
        <end position="24"/>
    </location>
</feature>
<evidence type="ECO:0000313" key="3">
    <source>
        <dbReference type="Proteomes" id="UP000034069"/>
    </source>
</evidence>
<sequence length="155" mass="17337">MKKGIVYTTISLIVFLSLIFYNYLNAQRAISEERASITKVETTSFPKITEAGSRAAFSWHVEVPEGLRTSATTLYWGYESSPSALLDFDSPQAVGYPNHPEDYESGEFPLPSDFSVTIVPDKPGRVFFRSYAFVQGKHLWSDEQSVIISSKPNGQ</sequence>
<comment type="caution">
    <text evidence="2">The sequence shown here is derived from an EMBL/GenBank/DDBJ whole genome shotgun (WGS) entry which is preliminary data.</text>
</comment>
<evidence type="ECO:0000313" key="2">
    <source>
        <dbReference type="EMBL" id="KKT35261.1"/>
    </source>
</evidence>
<keyword evidence="1" id="KW-0812">Transmembrane</keyword>
<protein>
    <submittedName>
        <fullName evidence="2">Uncharacterized protein</fullName>
    </submittedName>
</protein>
<dbReference type="Proteomes" id="UP000034069">
    <property type="component" value="Unassembled WGS sequence"/>
</dbReference>